<feature type="transmembrane region" description="Helical" evidence="1">
    <location>
        <begin position="336"/>
        <end position="352"/>
    </location>
</feature>
<dbReference type="GO" id="GO:0080120">
    <property type="term" value="P:CAAX-box protein maturation"/>
    <property type="evidence" value="ECO:0007669"/>
    <property type="project" value="UniProtKB-ARBA"/>
</dbReference>
<feature type="transmembrane region" description="Helical" evidence="1">
    <location>
        <begin position="313"/>
        <end position="330"/>
    </location>
</feature>
<reference evidence="3 4" key="1">
    <citation type="submission" date="2018-07" db="EMBL/GenBank/DDBJ databases">
        <title>Dyella tabacisoli L4-6T, whole genome shotgun sequence.</title>
        <authorList>
            <person name="Zhou X.-K."/>
            <person name="Li W.-J."/>
            <person name="Duan Y.-Q."/>
        </authorList>
    </citation>
    <scope>NUCLEOTIDE SEQUENCE [LARGE SCALE GENOMIC DNA]</scope>
    <source>
        <strain evidence="3 4">L4-6</strain>
    </source>
</reference>
<gene>
    <name evidence="3" type="ORF">DVJ77_00610</name>
</gene>
<accession>A0A369UXS7</accession>
<name>A0A369UXS7_9GAMM</name>
<keyword evidence="4" id="KW-1185">Reference proteome</keyword>
<dbReference type="Proteomes" id="UP000253782">
    <property type="component" value="Unassembled WGS sequence"/>
</dbReference>
<feature type="transmembrane region" description="Helical" evidence="1">
    <location>
        <begin position="373"/>
        <end position="390"/>
    </location>
</feature>
<dbReference type="RefSeq" id="WP_114843540.1">
    <property type="nucleotide sequence ID" value="NZ_JBHSPE010000001.1"/>
</dbReference>
<dbReference type="GO" id="GO:0004175">
    <property type="term" value="F:endopeptidase activity"/>
    <property type="evidence" value="ECO:0007669"/>
    <property type="project" value="UniProtKB-ARBA"/>
</dbReference>
<evidence type="ECO:0000256" key="1">
    <source>
        <dbReference type="SAM" id="Phobius"/>
    </source>
</evidence>
<dbReference type="GO" id="GO:0008237">
    <property type="term" value="F:metallopeptidase activity"/>
    <property type="evidence" value="ECO:0007669"/>
    <property type="project" value="UniProtKB-KW"/>
</dbReference>
<proteinExistence type="predicted"/>
<protein>
    <submittedName>
        <fullName evidence="3">CPBP family intramembrane metalloprotease</fullName>
    </submittedName>
</protein>
<keyword evidence="3" id="KW-0378">Hydrolase</keyword>
<dbReference type="GO" id="GO:0006508">
    <property type="term" value="P:proteolysis"/>
    <property type="evidence" value="ECO:0007669"/>
    <property type="project" value="UniProtKB-KW"/>
</dbReference>
<dbReference type="OrthoDB" id="5946873at2"/>
<evidence type="ECO:0000313" key="3">
    <source>
        <dbReference type="EMBL" id="RDD83149.1"/>
    </source>
</evidence>
<dbReference type="AlphaFoldDB" id="A0A369UXS7"/>
<keyword evidence="1" id="KW-0812">Transmembrane</keyword>
<feature type="transmembrane region" description="Helical" evidence="1">
    <location>
        <begin position="281"/>
        <end position="301"/>
    </location>
</feature>
<evidence type="ECO:0000313" key="4">
    <source>
        <dbReference type="Proteomes" id="UP000253782"/>
    </source>
</evidence>
<dbReference type="EMBL" id="QQAH01000001">
    <property type="protein sequence ID" value="RDD83149.1"/>
    <property type="molecule type" value="Genomic_DNA"/>
</dbReference>
<keyword evidence="3" id="KW-0645">Protease</keyword>
<sequence>MDSRRLLAAVSFALTMVLLLLLIQSLSAWMTRMQLQQDAAHTLATLRNGQPLWQWPLRQPGDLIASRAFGQATVARDGDQLRVTSLDGSPYDLGLPLSQAVDIVHWPLLRLHAQSDANGILGLIWQSEDQATCLKVDAATLSKGANEVTLDLRQLHGQTTTGSACPPPGIATLLRLHPHLPAGSSLRLNKAELLADIAPALPDTSSAAASLTLSSDLATAQSQIAQWSKQANPPAVPWIRLPADAHAETLLALRDQLRPHWPAALIVPAGATLTAKARVALPIWTSWALCSAYLLLLTWFALRPSAAWPARPWVDLALVLTGPLWLIGGLQWGLHLSIPGVIAFAAALLYAMQAELRLRPWSWQWLGHHWGDWLWPLALVPMAIGLWLLFGHDAVHPGLRHAMTYVGWACLQQWLMLAVVSRRLEQLRWPRAAQVVVIASLFALLHTPNGMLMQLCLLAELWWAWCFLRSRCLLPIAMAHASCALIVESGLTGDLLRSLEISARFFL</sequence>
<dbReference type="Pfam" id="PF02517">
    <property type="entry name" value="Rce1-like"/>
    <property type="match status" value="1"/>
</dbReference>
<feature type="domain" description="CAAX prenyl protease 2/Lysostaphin resistance protein A-like" evidence="2">
    <location>
        <begin position="414"/>
        <end position="484"/>
    </location>
</feature>
<dbReference type="InterPro" id="IPR003675">
    <property type="entry name" value="Rce1/LyrA-like_dom"/>
</dbReference>
<keyword evidence="3" id="KW-0482">Metalloprotease</keyword>
<keyword evidence="1" id="KW-1133">Transmembrane helix</keyword>
<organism evidence="3 4">
    <name type="scientific">Dyella tabacisoli</name>
    <dbReference type="NCBI Taxonomy" id="2282381"/>
    <lineage>
        <taxon>Bacteria</taxon>
        <taxon>Pseudomonadati</taxon>
        <taxon>Pseudomonadota</taxon>
        <taxon>Gammaproteobacteria</taxon>
        <taxon>Lysobacterales</taxon>
        <taxon>Rhodanobacteraceae</taxon>
        <taxon>Dyella</taxon>
    </lineage>
</organism>
<keyword evidence="1" id="KW-0472">Membrane</keyword>
<comment type="caution">
    <text evidence="3">The sequence shown here is derived from an EMBL/GenBank/DDBJ whole genome shotgun (WGS) entry which is preliminary data.</text>
</comment>
<evidence type="ECO:0000259" key="2">
    <source>
        <dbReference type="Pfam" id="PF02517"/>
    </source>
</evidence>